<dbReference type="AlphaFoldDB" id="A0A1D8P4H8"/>
<evidence type="ECO:0000256" key="2">
    <source>
        <dbReference type="ARBA" id="ARBA00047806"/>
    </source>
</evidence>
<dbReference type="HAMAP" id="MF_01401">
    <property type="entry name" value="MsrA"/>
    <property type="match status" value="1"/>
</dbReference>
<dbReference type="InterPro" id="IPR036509">
    <property type="entry name" value="Met_Sox_Rdtase_MsrA_sf"/>
</dbReference>
<evidence type="ECO:0000313" key="8">
    <source>
        <dbReference type="Proteomes" id="UP000176050"/>
    </source>
</evidence>
<feature type="signal peptide" evidence="5">
    <location>
        <begin position="1"/>
        <end position="20"/>
    </location>
</feature>
<feature type="domain" description="Peptide methionine sulphoxide reductase MsrA" evidence="6">
    <location>
        <begin position="42"/>
        <end position="194"/>
    </location>
</feature>
<proteinExistence type="inferred from homology"/>
<keyword evidence="1 4" id="KW-0560">Oxidoreductase</keyword>
<comment type="function">
    <text evidence="4">Has an important function as a repair enzyme for proteins that have been inactivated by oxidation. Catalyzes the reversible oxidation-reduction of methionine sulfoxide in proteins to methionine.</text>
</comment>
<comment type="catalytic activity">
    <reaction evidence="2 4">
        <text>L-methionyl-[protein] + [thioredoxin]-disulfide + H2O = L-methionyl-(S)-S-oxide-[protein] + [thioredoxin]-dithiol</text>
        <dbReference type="Rhea" id="RHEA:14217"/>
        <dbReference type="Rhea" id="RHEA-COMP:10698"/>
        <dbReference type="Rhea" id="RHEA-COMP:10700"/>
        <dbReference type="Rhea" id="RHEA-COMP:12313"/>
        <dbReference type="Rhea" id="RHEA-COMP:12315"/>
        <dbReference type="ChEBI" id="CHEBI:15377"/>
        <dbReference type="ChEBI" id="CHEBI:16044"/>
        <dbReference type="ChEBI" id="CHEBI:29950"/>
        <dbReference type="ChEBI" id="CHEBI:44120"/>
        <dbReference type="ChEBI" id="CHEBI:50058"/>
        <dbReference type="EC" id="1.8.4.11"/>
    </reaction>
</comment>
<comment type="similarity">
    <text evidence="4">Belongs to the MsrA Met sulfoxide reductase family.</text>
</comment>
<accession>A0A1D8P4H8</accession>
<dbReference type="PANTHER" id="PTHR43774">
    <property type="entry name" value="PEPTIDE METHIONINE SULFOXIDE REDUCTASE"/>
    <property type="match status" value="1"/>
</dbReference>
<dbReference type="RefSeq" id="WP_070235572.1">
    <property type="nucleotide sequence ID" value="NZ_CP017478.1"/>
</dbReference>
<dbReference type="NCBIfam" id="TIGR00401">
    <property type="entry name" value="msrA"/>
    <property type="match status" value="1"/>
</dbReference>
<evidence type="ECO:0000256" key="1">
    <source>
        <dbReference type="ARBA" id="ARBA00023002"/>
    </source>
</evidence>
<dbReference type="PROSITE" id="PS51257">
    <property type="entry name" value="PROKAR_LIPOPROTEIN"/>
    <property type="match status" value="1"/>
</dbReference>
<organism evidence="7 8">
    <name type="scientific">Urechidicola croceus</name>
    <dbReference type="NCBI Taxonomy" id="1850246"/>
    <lineage>
        <taxon>Bacteria</taxon>
        <taxon>Pseudomonadati</taxon>
        <taxon>Bacteroidota</taxon>
        <taxon>Flavobacteriia</taxon>
        <taxon>Flavobacteriales</taxon>
        <taxon>Flavobacteriaceae</taxon>
        <taxon>Urechidicola</taxon>
    </lineage>
</organism>
<feature type="active site" evidence="4">
    <location>
        <position position="48"/>
    </location>
</feature>
<dbReference type="EC" id="1.8.4.11" evidence="4"/>
<dbReference type="Gene3D" id="3.30.1060.10">
    <property type="entry name" value="Peptide methionine sulphoxide reductase MsrA"/>
    <property type="match status" value="1"/>
</dbReference>
<dbReference type="InterPro" id="IPR002569">
    <property type="entry name" value="Met_Sox_Rdtase_MsrA_dom"/>
</dbReference>
<evidence type="ECO:0000313" key="7">
    <source>
        <dbReference type="EMBL" id="AOW19456.1"/>
    </source>
</evidence>
<protein>
    <recommendedName>
        <fullName evidence="4">Peptide methionine sulfoxide reductase MsrA</fullName>
        <shortName evidence="4">Protein-methionine-S-oxide reductase</shortName>
        <ecNumber evidence="4">1.8.4.11</ecNumber>
    </recommendedName>
    <alternativeName>
        <fullName evidence="4">Peptide-methionine (S)-S-oxide reductase</fullName>
        <shortName evidence="4">Peptide Met(O) reductase</shortName>
    </alternativeName>
</protein>
<dbReference type="GO" id="GO:0008113">
    <property type="term" value="F:peptide-methionine (S)-S-oxide reductase activity"/>
    <property type="evidence" value="ECO:0007669"/>
    <property type="project" value="UniProtKB-UniRule"/>
</dbReference>
<gene>
    <name evidence="4" type="primary">msrA</name>
    <name evidence="7" type="ORF">LPB138_01590</name>
</gene>
<evidence type="ECO:0000256" key="3">
    <source>
        <dbReference type="ARBA" id="ARBA00048782"/>
    </source>
</evidence>
<dbReference type="EMBL" id="CP017478">
    <property type="protein sequence ID" value="AOW19456.1"/>
    <property type="molecule type" value="Genomic_DNA"/>
</dbReference>
<dbReference type="KEGG" id="lul:LPB138_01590"/>
<dbReference type="OrthoDB" id="4174719at2"/>
<dbReference type="STRING" id="1850246.LPB138_01590"/>
<sequence>MKSISIIVLSLILFSCTSQAQKQEKVTKKDSKKMMGENLEYATFGGGCFWCTEAVFEQLEGVTSVKSGYSGGQIKDPTYREISTGRTGHAEVIQIGFDPTIIKFEELLDVFFNTHNPTTLNRQGADRGTQYRSAVFYHNEKQKSAVNKMIEALDNAKVFADKIVTEVTEFDVFYEAEKYHQNYYENNKSQGYCQVVINPKLEKLQKQYKDKLKK</sequence>
<evidence type="ECO:0000256" key="5">
    <source>
        <dbReference type="SAM" id="SignalP"/>
    </source>
</evidence>
<evidence type="ECO:0000259" key="6">
    <source>
        <dbReference type="Pfam" id="PF01625"/>
    </source>
</evidence>
<dbReference type="PANTHER" id="PTHR43774:SF1">
    <property type="entry name" value="PEPTIDE METHIONINE SULFOXIDE REDUCTASE MSRA 2"/>
    <property type="match status" value="1"/>
</dbReference>
<dbReference type="Pfam" id="PF01625">
    <property type="entry name" value="PMSR"/>
    <property type="match status" value="1"/>
</dbReference>
<evidence type="ECO:0000256" key="4">
    <source>
        <dbReference type="HAMAP-Rule" id="MF_01401"/>
    </source>
</evidence>
<comment type="catalytic activity">
    <reaction evidence="3 4">
        <text>[thioredoxin]-disulfide + L-methionine + H2O = L-methionine (S)-S-oxide + [thioredoxin]-dithiol</text>
        <dbReference type="Rhea" id="RHEA:19993"/>
        <dbReference type="Rhea" id="RHEA-COMP:10698"/>
        <dbReference type="Rhea" id="RHEA-COMP:10700"/>
        <dbReference type="ChEBI" id="CHEBI:15377"/>
        <dbReference type="ChEBI" id="CHEBI:29950"/>
        <dbReference type="ChEBI" id="CHEBI:50058"/>
        <dbReference type="ChEBI" id="CHEBI:57844"/>
        <dbReference type="ChEBI" id="CHEBI:58772"/>
        <dbReference type="EC" id="1.8.4.11"/>
    </reaction>
</comment>
<name>A0A1D8P4H8_9FLAO</name>
<reference evidence="7 8" key="1">
    <citation type="submission" date="2016-10" db="EMBL/GenBank/DDBJ databases">
        <title>Lutibacter sp. LPB0138, isolated from marine gastropod.</title>
        <authorList>
            <person name="Kim E."/>
            <person name="Yi H."/>
        </authorList>
    </citation>
    <scope>NUCLEOTIDE SEQUENCE [LARGE SCALE GENOMIC DNA]</scope>
    <source>
        <strain evidence="7 8">LPB0138</strain>
    </source>
</reference>
<dbReference type="Proteomes" id="UP000176050">
    <property type="component" value="Chromosome"/>
</dbReference>
<keyword evidence="8" id="KW-1185">Reference proteome</keyword>
<dbReference type="SUPFAM" id="SSF55068">
    <property type="entry name" value="Peptide methionine sulfoxide reductase"/>
    <property type="match status" value="1"/>
</dbReference>
<dbReference type="GO" id="GO:0033744">
    <property type="term" value="F:L-methionine:thioredoxin-disulfide S-oxidoreductase activity"/>
    <property type="evidence" value="ECO:0007669"/>
    <property type="project" value="RHEA"/>
</dbReference>
<feature type="chain" id="PRO_5009110772" description="Peptide methionine sulfoxide reductase MsrA" evidence="5">
    <location>
        <begin position="21"/>
        <end position="214"/>
    </location>
</feature>
<keyword evidence="5" id="KW-0732">Signal</keyword>